<organism evidence="10 11">
    <name type="scientific">Aspergillus ellipticus CBS 707.79</name>
    <dbReference type="NCBI Taxonomy" id="1448320"/>
    <lineage>
        <taxon>Eukaryota</taxon>
        <taxon>Fungi</taxon>
        <taxon>Dikarya</taxon>
        <taxon>Ascomycota</taxon>
        <taxon>Pezizomycotina</taxon>
        <taxon>Eurotiomycetes</taxon>
        <taxon>Eurotiomycetidae</taxon>
        <taxon>Eurotiales</taxon>
        <taxon>Aspergillaceae</taxon>
        <taxon>Aspergillus</taxon>
        <taxon>Aspergillus subgen. Circumdati</taxon>
    </lineage>
</organism>
<dbReference type="OrthoDB" id="6486656at2759"/>
<dbReference type="Proteomes" id="UP000247810">
    <property type="component" value="Unassembled WGS sequence"/>
</dbReference>
<evidence type="ECO:0000256" key="6">
    <source>
        <dbReference type="ARBA" id="ARBA00023163"/>
    </source>
</evidence>
<dbReference type="PANTHER" id="PTHR31313:SF81">
    <property type="entry name" value="TY1 ENHANCER ACTIVATOR"/>
    <property type="match status" value="1"/>
</dbReference>
<keyword evidence="3" id="KW-0862">Zinc</keyword>
<dbReference type="STRING" id="1448320.A0A319D2U5"/>
<gene>
    <name evidence="10" type="ORF">BO71DRAFT_385349</name>
</gene>
<accession>A0A319D2U5</accession>
<dbReference type="GO" id="GO:0008270">
    <property type="term" value="F:zinc ion binding"/>
    <property type="evidence" value="ECO:0007669"/>
    <property type="project" value="InterPro"/>
</dbReference>
<keyword evidence="7" id="KW-0539">Nucleus</keyword>
<keyword evidence="5" id="KW-0238">DNA-binding</keyword>
<sequence length="678" mass="75578">MASKKVEGRIWRACVSCRKKKIKCDGADPAMGGCHSRNQLCDYPDSNDNAASNRRFANSFEERCQQMDNLCARLEGLAKTLLDCISTAQPETTATIGRREEIRDEALIAPRSNTSAEFYDHSLLPPPLYEDQAPASIDHISSPSRSENTESQTYHTPVDHIGHLVADSYGRLRYVGGATNEMMIEAVRKVSPGGQQESPTTNARWQQHSTKDEIETPLFVHGQVWPELPYLPQANDLRRPPQYMSDLLVNTYFDQLHYTFPILYKPRFMSQYKQMSATQGNALMDRGFLSVFFAVCACASSLLPRAPGSSNLVGIEYYQKALLLQFASSGESFIEQVQCLGLLSMCCAGWNTLGQSWRLAGQAVRAAQDLGLHIGRQARHPCNIWQLHIEDQIARCVWWSVYGLDCITSICLGRPMAADIADCCCDLPSETSNEILKHGQDMLLIDSSPMAGFLAFTRLCKIAAQIHRLHSSKPIDQHVRRMDDISALGAELETWLRELPNYLRSSANHSKAGPNMAMCAIIFILHSGSVINLYRPLIAYHRETRTQVVATATTACISAARRCIQAAEQIRERVPPSHHLAFCMHYLTISGILLLSMADYEQNQDFLLDAKNAVQFLGDLESIWSGASRSKLILNQLIQDHERRGDHPSHLASLPLFDSFLLGSIPESALFVDSTAGL</sequence>
<dbReference type="PANTHER" id="PTHR31313">
    <property type="entry name" value="TY1 ENHANCER ACTIVATOR"/>
    <property type="match status" value="1"/>
</dbReference>
<evidence type="ECO:0000256" key="1">
    <source>
        <dbReference type="ARBA" id="ARBA00004123"/>
    </source>
</evidence>
<dbReference type="SMART" id="SM00906">
    <property type="entry name" value="Fungal_trans"/>
    <property type="match status" value="1"/>
</dbReference>
<keyword evidence="4" id="KW-0805">Transcription regulation</keyword>
<comment type="subcellular location">
    <subcellularLocation>
        <location evidence="1">Nucleus</location>
    </subcellularLocation>
</comment>
<dbReference type="GO" id="GO:0003677">
    <property type="term" value="F:DNA binding"/>
    <property type="evidence" value="ECO:0007669"/>
    <property type="project" value="UniProtKB-KW"/>
</dbReference>
<dbReference type="Pfam" id="PF00172">
    <property type="entry name" value="Zn_clus"/>
    <property type="match status" value="1"/>
</dbReference>
<proteinExistence type="predicted"/>
<dbReference type="PROSITE" id="PS50048">
    <property type="entry name" value="ZN2_CY6_FUNGAL_2"/>
    <property type="match status" value="1"/>
</dbReference>
<dbReference type="InterPro" id="IPR036864">
    <property type="entry name" value="Zn2-C6_fun-type_DNA-bd_sf"/>
</dbReference>
<keyword evidence="11" id="KW-1185">Reference proteome</keyword>
<evidence type="ECO:0000256" key="5">
    <source>
        <dbReference type="ARBA" id="ARBA00023125"/>
    </source>
</evidence>
<dbReference type="InterPro" id="IPR007219">
    <property type="entry name" value="XnlR_reg_dom"/>
</dbReference>
<dbReference type="SMART" id="SM00066">
    <property type="entry name" value="GAL4"/>
    <property type="match status" value="1"/>
</dbReference>
<dbReference type="SUPFAM" id="SSF57701">
    <property type="entry name" value="Zn2/Cys6 DNA-binding domain"/>
    <property type="match status" value="1"/>
</dbReference>
<dbReference type="EMBL" id="KZ825941">
    <property type="protein sequence ID" value="PYH91570.1"/>
    <property type="molecule type" value="Genomic_DNA"/>
</dbReference>
<dbReference type="Gene3D" id="4.10.240.10">
    <property type="entry name" value="Zn(2)-C6 fungal-type DNA-binding domain"/>
    <property type="match status" value="1"/>
</dbReference>
<keyword evidence="6" id="KW-0804">Transcription</keyword>
<evidence type="ECO:0000313" key="10">
    <source>
        <dbReference type="EMBL" id="PYH91570.1"/>
    </source>
</evidence>
<evidence type="ECO:0000256" key="2">
    <source>
        <dbReference type="ARBA" id="ARBA00022723"/>
    </source>
</evidence>
<dbReference type="InterPro" id="IPR051615">
    <property type="entry name" value="Transcr_Regulatory_Elem"/>
</dbReference>
<dbReference type="AlphaFoldDB" id="A0A319D2U5"/>
<evidence type="ECO:0000256" key="3">
    <source>
        <dbReference type="ARBA" id="ARBA00022833"/>
    </source>
</evidence>
<evidence type="ECO:0000256" key="7">
    <source>
        <dbReference type="ARBA" id="ARBA00023242"/>
    </source>
</evidence>
<keyword evidence="2" id="KW-0479">Metal-binding</keyword>
<feature type="region of interest" description="Disordered" evidence="8">
    <location>
        <begin position="129"/>
        <end position="156"/>
    </location>
</feature>
<reference evidence="10 11" key="1">
    <citation type="submission" date="2018-02" db="EMBL/GenBank/DDBJ databases">
        <title>The genomes of Aspergillus section Nigri reveals drivers in fungal speciation.</title>
        <authorList>
            <consortium name="DOE Joint Genome Institute"/>
            <person name="Vesth T.C."/>
            <person name="Nybo J."/>
            <person name="Theobald S."/>
            <person name="Brandl J."/>
            <person name="Frisvad J.C."/>
            <person name="Nielsen K.F."/>
            <person name="Lyhne E.K."/>
            <person name="Kogle M.E."/>
            <person name="Kuo A."/>
            <person name="Riley R."/>
            <person name="Clum A."/>
            <person name="Nolan M."/>
            <person name="Lipzen A."/>
            <person name="Salamov A."/>
            <person name="Henrissat B."/>
            <person name="Wiebenga A."/>
            <person name="De vries R.P."/>
            <person name="Grigoriev I.V."/>
            <person name="Mortensen U.H."/>
            <person name="Andersen M.R."/>
            <person name="Baker S.E."/>
        </authorList>
    </citation>
    <scope>NUCLEOTIDE SEQUENCE [LARGE SCALE GENOMIC DNA]</scope>
    <source>
        <strain evidence="10 11">CBS 707.79</strain>
    </source>
</reference>
<dbReference type="InterPro" id="IPR001138">
    <property type="entry name" value="Zn2Cys6_DnaBD"/>
</dbReference>
<dbReference type="GO" id="GO:0009893">
    <property type="term" value="P:positive regulation of metabolic process"/>
    <property type="evidence" value="ECO:0007669"/>
    <property type="project" value="UniProtKB-ARBA"/>
</dbReference>
<dbReference type="GO" id="GO:0000981">
    <property type="term" value="F:DNA-binding transcription factor activity, RNA polymerase II-specific"/>
    <property type="evidence" value="ECO:0007669"/>
    <property type="project" value="InterPro"/>
</dbReference>
<name>A0A319D2U5_9EURO</name>
<feature type="compositionally biased region" description="Polar residues" evidence="8">
    <location>
        <begin position="139"/>
        <end position="155"/>
    </location>
</feature>
<dbReference type="CDD" id="cd00067">
    <property type="entry name" value="GAL4"/>
    <property type="match status" value="1"/>
</dbReference>
<evidence type="ECO:0000256" key="8">
    <source>
        <dbReference type="SAM" id="MobiDB-lite"/>
    </source>
</evidence>
<evidence type="ECO:0000256" key="4">
    <source>
        <dbReference type="ARBA" id="ARBA00023015"/>
    </source>
</evidence>
<dbReference type="Pfam" id="PF04082">
    <property type="entry name" value="Fungal_trans"/>
    <property type="match status" value="1"/>
</dbReference>
<evidence type="ECO:0000259" key="9">
    <source>
        <dbReference type="PROSITE" id="PS50048"/>
    </source>
</evidence>
<feature type="domain" description="Zn(2)-C6 fungal-type" evidence="9">
    <location>
        <begin position="13"/>
        <end position="43"/>
    </location>
</feature>
<evidence type="ECO:0000313" key="11">
    <source>
        <dbReference type="Proteomes" id="UP000247810"/>
    </source>
</evidence>
<dbReference type="GO" id="GO:0005634">
    <property type="term" value="C:nucleus"/>
    <property type="evidence" value="ECO:0007669"/>
    <property type="project" value="UniProtKB-SubCell"/>
</dbReference>
<dbReference type="GO" id="GO:0006351">
    <property type="term" value="P:DNA-templated transcription"/>
    <property type="evidence" value="ECO:0007669"/>
    <property type="project" value="InterPro"/>
</dbReference>
<dbReference type="CDD" id="cd12148">
    <property type="entry name" value="fungal_TF_MHR"/>
    <property type="match status" value="1"/>
</dbReference>
<dbReference type="VEuPathDB" id="FungiDB:BO71DRAFT_385349"/>
<protein>
    <recommendedName>
        <fullName evidence="9">Zn(2)-C6 fungal-type domain-containing protein</fullName>
    </recommendedName>
</protein>